<dbReference type="InterPro" id="IPR014752">
    <property type="entry name" value="Arrestin-like_C"/>
</dbReference>
<dbReference type="EMBL" id="BMXG01000008">
    <property type="protein sequence ID" value="GHC00358.1"/>
    <property type="molecule type" value="Genomic_DNA"/>
</dbReference>
<dbReference type="Gene3D" id="2.60.40.640">
    <property type="match status" value="1"/>
</dbReference>
<evidence type="ECO:0000313" key="2">
    <source>
        <dbReference type="Proteomes" id="UP000642829"/>
    </source>
</evidence>
<gene>
    <name evidence="1" type="ORF">GCM10007047_15840</name>
</gene>
<reference evidence="1" key="1">
    <citation type="journal article" date="2014" name="Int. J. Syst. Evol. Microbiol.">
        <title>Complete genome sequence of Corynebacterium casei LMG S-19264T (=DSM 44701T), isolated from a smear-ripened cheese.</title>
        <authorList>
            <consortium name="US DOE Joint Genome Institute (JGI-PGF)"/>
            <person name="Walter F."/>
            <person name="Albersmeier A."/>
            <person name="Kalinowski J."/>
            <person name="Ruckert C."/>
        </authorList>
    </citation>
    <scope>NUCLEOTIDE SEQUENCE</scope>
    <source>
        <strain evidence="1">KCTC 12870</strain>
    </source>
</reference>
<dbReference type="Proteomes" id="UP000642829">
    <property type="component" value="Unassembled WGS sequence"/>
</dbReference>
<accession>A0A8J3DJI2</accession>
<comment type="caution">
    <text evidence="1">The sequence shown here is derived from an EMBL/GenBank/DDBJ whole genome shotgun (WGS) entry which is preliminary data.</text>
</comment>
<reference evidence="1" key="2">
    <citation type="submission" date="2020-09" db="EMBL/GenBank/DDBJ databases">
        <authorList>
            <person name="Sun Q."/>
            <person name="Kim S."/>
        </authorList>
    </citation>
    <scope>NUCLEOTIDE SEQUENCE</scope>
    <source>
        <strain evidence="1">KCTC 12870</strain>
    </source>
</reference>
<keyword evidence="2" id="KW-1185">Reference proteome</keyword>
<protein>
    <submittedName>
        <fullName evidence="1">Uncharacterized protein</fullName>
    </submittedName>
</protein>
<proteinExistence type="predicted"/>
<dbReference type="RefSeq" id="WP_194500015.1">
    <property type="nucleotide sequence ID" value="NZ_BMXG01000008.1"/>
</dbReference>
<dbReference type="AlphaFoldDB" id="A0A8J3DJI2"/>
<organism evidence="1 2">
    <name type="scientific">Cerasicoccus arenae</name>
    <dbReference type="NCBI Taxonomy" id="424488"/>
    <lineage>
        <taxon>Bacteria</taxon>
        <taxon>Pseudomonadati</taxon>
        <taxon>Verrucomicrobiota</taxon>
        <taxon>Opitutia</taxon>
        <taxon>Puniceicoccales</taxon>
        <taxon>Cerasicoccaceae</taxon>
        <taxon>Cerasicoccus</taxon>
    </lineage>
</organism>
<evidence type="ECO:0000313" key="1">
    <source>
        <dbReference type="EMBL" id="GHC00358.1"/>
    </source>
</evidence>
<sequence>MGLFDKVKSMKDAVTGGAAKVYVQADAPSLSQPFTVTIRASSTGGDVKFSRVYLEVKGVELIDLRDSVSFHHNGERHNESVHIKKSSTTFSQEYNVAPEGVISGGESEGWTFDVTLPAGAMPTFRGKFSRHYYSVRAGLDCFGNDPDSGWIELHM</sequence>
<name>A0A8J3DJI2_9BACT</name>